<name>A0AAD8XAC9_LOLMU</name>
<gene>
    <name evidence="1" type="ORF">QYE76_016046</name>
</gene>
<evidence type="ECO:0000313" key="1">
    <source>
        <dbReference type="EMBL" id="KAK1699349.1"/>
    </source>
</evidence>
<sequence>MCPERRQTMVYSATIIEQIDEHMKLSLNKQLRLEADPSLNRPAAPATLTEENVWGFKAFLNDYYSSTMHLDFSSALSEHDKPLAKEIIQDVNGLEIAVVTKDGKMREDGALQFLVDKAIIF</sequence>
<protein>
    <submittedName>
        <fullName evidence="1">Uncharacterized protein</fullName>
    </submittedName>
</protein>
<dbReference type="Proteomes" id="UP001231189">
    <property type="component" value="Unassembled WGS sequence"/>
</dbReference>
<proteinExistence type="predicted"/>
<keyword evidence="2" id="KW-1185">Reference proteome</keyword>
<comment type="caution">
    <text evidence="1">The sequence shown here is derived from an EMBL/GenBank/DDBJ whole genome shotgun (WGS) entry which is preliminary data.</text>
</comment>
<accession>A0AAD8XAC9</accession>
<dbReference type="AlphaFoldDB" id="A0AAD8XAC9"/>
<evidence type="ECO:0000313" key="2">
    <source>
        <dbReference type="Proteomes" id="UP001231189"/>
    </source>
</evidence>
<dbReference type="EMBL" id="JAUUTY010000001">
    <property type="protein sequence ID" value="KAK1699349.1"/>
    <property type="molecule type" value="Genomic_DNA"/>
</dbReference>
<organism evidence="1 2">
    <name type="scientific">Lolium multiflorum</name>
    <name type="common">Italian ryegrass</name>
    <name type="synonym">Lolium perenne subsp. multiflorum</name>
    <dbReference type="NCBI Taxonomy" id="4521"/>
    <lineage>
        <taxon>Eukaryota</taxon>
        <taxon>Viridiplantae</taxon>
        <taxon>Streptophyta</taxon>
        <taxon>Embryophyta</taxon>
        <taxon>Tracheophyta</taxon>
        <taxon>Spermatophyta</taxon>
        <taxon>Magnoliopsida</taxon>
        <taxon>Liliopsida</taxon>
        <taxon>Poales</taxon>
        <taxon>Poaceae</taxon>
        <taxon>BOP clade</taxon>
        <taxon>Pooideae</taxon>
        <taxon>Poodae</taxon>
        <taxon>Poeae</taxon>
        <taxon>Poeae Chloroplast Group 2 (Poeae type)</taxon>
        <taxon>Loliodinae</taxon>
        <taxon>Loliinae</taxon>
        <taxon>Lolium</taxon>
    </lineage>
</organism>
<reference evidence="1" key="1">
    <citation type="submission" date="2023-07" db="EMBL/GenBank/DDBJ databases">
        <title>A chromosome-level genome assembly of Lolium multiflorum.</title>
        <authorList>
            <person name="Chen Y."/>
            <person name="Copetti D."/>
            <person name="Kolliker R."/>
            <person name="Studer B."/>
        </authorList>
    </citation>
    <scope>NUCLEOTIDE SEQUENCE</scope>
    <source>
        <strain evidence="1">02402/16</strain>
        <tissue evidence="1">Leaf</tissue>
    </source>
</reference>